<dbReference type="FunFam" id="3.30.30.30:FF:000001">
    <property type="entry name" value="heat shock 70 kDa protein-like"/>
    <property type="match status" value="1"/>
</dbReference>
<dbReference type="InterPro" id="IPR029047">
    <property type="entry name" value="HSP70_peptide-bd_sf"/>
</dbReference>
<dbReference type="PROSITE" id="PS00329">
    <property type="entry name" value="HSP70_2"/>
    <property type="match status" value="1"/>
</dbReference>
<dbReference type="PROSITE" id="PS01036">
    <property type="entry name" value="HSP70_3"/>
    <property type="match status" value="1"/>
</dbReference>
<reference evidence="6 7" key="1">
    <citation type="submission" date="2025-04" db="UniProtKB">
        <authorList>
            <consortium name="RefSeq"/>
        </authorList>
    </citation>
    <scope>IDENTIFICATION</scope>
    <source>
        <tissue evidence="6 7">Whole sample</tissue>
    </source>
</reference>
<organism evidence="5 6">
    <name type="scientific">Crassostrea virginica</name>
    <name type="common">Eastern oyster</name>
    <dbReference type="NCBI Taxonomy" id="6565"/>
    <lineage>
        <taxon>Eukaryota</taxon>
        <taxon>Metazoa</taxon>
        <taxon>Spiralia</taxon>
        <taxon>Lophotrochozoa</taxon>
        <taxon>Mollusca</taxon>
        <taxon>Bivalvia</taxon>
        <taxon>Autobranchia</taxon>
        <taxon>Pteriomorphia</taxon>
        <taxon>Ostreida</taxon>
        <taxon>Ostreoidea</taxon>
        <taxon>Ostreidae</taxon>
        <taxon>Crassostrea</taxon>
    </lineage>
</organism>
<dbReference type="Gene3D" id="2.60.34.10">
    <property type="entry name" value="Substrate Binding Domain Of DNAk, Chain A, domain 1"/>
    <property type="match status" value="1"/>
</dbReference>
<dbReference type="InterPro" id="IPR029048">
    <property type="entry name" value="HSP70_C_sf"/>
</dbReference>
<dbReference type="InterPro" id="IPR043129">
    <property type="entry name" value="ATPase_NBD"/>
</dbReference>
<evidence type="ECO:0000256" key="3">
    <source>
        <dbReference type="ARBA" id="ARBA00022840"/>
    </source>
</evidence>
<dbReference type="FunFam" id="3.30.420.40:FF:000026">
    <property type="entry name" value="Heat shock protein 70"/>
    <property type="match status" value="1"/>
</dbReference>
<dbReference type="Pfam" id="PF00012">
    <property type="entry name" value="HSP70"/>
    <property type="match status" value="1"/>
</dbReference>
<dbReference type="RefSeq" id="XP_022299512.1">
    <property type="nucleotide sequence ID" value="XM_022443804.1"/>
</dbReference>
<accession>A0A8B8B7W9</accession>
<evidence type="ECO:0000313" key="5">
    <source>
        <dbReference type="Proteomes" id="UP000694844"/>
    </source>
</evidence>
<dbReference type="GO" id="GO:0005524">
    <property type="term" value="F:ATP binding"/>
    <property type="evidence" value="ECO:0007669"/>
    <property type="project" value="UniProtKB-KW"/>
</dbReference>
<keyword evidence="5" id="KW-1185">Reference proteome</keyword>
<dbReference type="SUPFAM" id="SSF100934">
    <property type="entry name" value="Heat shock protein 70kD (HSP70), C-terminal subdomain"/>
    <property type="match status" value="1"/>
</dbReference>
<dbReference type="InterPro" id="IPR018181">
    <property type="entry name" value="Heat_shock_70_CS"/>
</dbReference>
<dbReference type="GeneID" id="111108170"/>
<dbReference type="OrthoDB" id="2401965at2759"/>
<dbReference type="RefSeq" id="XP_022299513.1">
    <property type="nucleotide sequence ID" value="XM_022443805.1"/>
</dbReference>
<dbReference type="Gene3D" id="3.30.420.40">
    <property type="match status" value="2"/>
</dbReference>
<evidence type="ECO:0000256" key="2">
    <source>
        <dbReference type="ARBA" id="ARBA00022741"/>
    </source>
</evidence>
<dbReference type="SUPFAM" id="SSF53067">
    <property type="entry name" value="Actin-like ATPase domain"/>
    <property type="match status" value="2"/>
</dbReference>
<dbReference type="AlphaFoldDB" id="A0A8B8B7W9"/>
<evidence type="ECO:0000313" key="7">
    <source>
        <dbReference type="RefSeq" id="XP_022299513.1"/>
    </source>
</evidence>
<dbReference type="Gene3D" id="3.90.640.10">
    <property type="entry name" value="Actin, Chain A, domain 4"/>
    <property type="match status" value="1"/>
</dbReference>
<protein>
    <submittedName>
        <fullName evidence="6 7">Major heat shock 70 kDa protein Ba-like</fullName>
    </submittedName>
</protein>
<evidence type="ECO:0000256" key="4">
    <source>
        <dbReference type="RuleBase" id="RU003322"/>
    </source>
</evidence>
<dbReference type="FunFam" id="3.90.640.10:FF:000002">
    <property type="entry name" value="Heat shock 70 kDa"/>
    <property type="match status" value="1"/>
</dbReference>
<evidence type="ECO:0000256" key="1">
    <source>
        <dbReference type="ARBA" id="ARBA00007381"/>
    </source>
</evidence>
<proteinExistence type="inferred from homology"/>
<dbReference type="PROSITE" id="PS00297">
    <property type="entry name" value="HSP70_1"/>
    <property type="match status" value="1"/>
</dbReference>
<dbReference type="Gene3D" id="1.20.1270.10">
    <property type="match status" value="1"/>
</dbReference>
<dbReference type="InterPro" id="IPR013126">
    <property type="entry name" value="Hsp_70_fam"/>
</dbReference>
<dbReference type="PANTHER" id="PTHR19375">
    <property type="entry name" value="HEAT SHOCK PROTEIN 70KDA"/>
    <property type="match status" value="1"/>
</dbReference>
<dbReference type="PRINTS" id="PR00301">
    <property type="entry name" value="HEATSHOCK70"/>
</dbReference>
<comment type="similarity">
    <text evidence="1 4">Belongs to the heat shock protein 70 family.</text>
</comment>
<dbReference type="SUPFAM" id="SSF100920">
    <property type="entry name" value="Heat shock protein 70kD (HSP70), peptide-binding domain"/>
    <property type="match status" value="1"/>
</dbReference>
<keyword evidence="3 4" id="KW-0067">ATP-binding</keyword>
<dbReference type="Proteomes" id="UP000694844">
    <property type="component" value="Chromosome 8"/>
</dbReference>
<evidence type="ECO:0000313" key="6">
    <source>
        <dbReference type="RefSeq" id="XP_022299512.1"/>
    </source>
</evidence>
<dbReference type="KEGG" id="cvn:111108170"/>
<sequence>MEKRIPAVGIDLGTSFSCVGVYQNGKVDIIANDQGNRTTPSYVAFTSTGRLIGDGAKSQVTMNAVNTVFDAKRLIGRMYNDESVIVNSKHWPFKVVDVENKPKVEVEYKGEMKRFTPEEISSMVLVKMKKTAEAYLGVPVTDAVITVPAYFNNAQREATKDAALIAGLHVLRIVNEPTAAALAFGLEKTISGERNVMVFDLGGGTLDVSVVIVDGGSVFEVLSTAGDTLLGGEDFDNLMVVHFVEEFKRKYGKNLRGNSRSLRRLKAACERAKRILSSSSETSLELDALYEGIDFYSKISRVTFETLCSNLFFKTLIPVRKALLDAELEPSQIHEILLVGGSSRIPKIQQMLQDFMGGKVLNRSMNIDEAVAYGAAVQAAILKGERSGMVKDVLLVDVTPFSLGIETAGGFMDKVIDCNTKIPAAASKTFTTFYNNQPGVTVRVFAGEWAMTKDNSIVGTFELNGIPASLCGVPQIEVNFDIDANGIVNVTARDKTTGKSNQITVSKLKLSPDELIRMKNEAMRYLEEDELEGRRVECKNHLESYLIYVQRGAQLASGVLDVDEIKALSLVCSETFSWLDHNSGASLVELEAKLKEVQLTCSPLIEMMQDASKCLTFSTLHF</sequence>
<dbReference type="Gene3D" id="3.30.30.30">
    <property type="match status" value="1"/>
</dbReference>
<keyword evidence="2 4" id="KW-0547">Nucleotide-binding</keyword>
<name>A0A8B8B7W9_CRAVI</name>
<gene>
    <name evidence="6 7" type="primary">LOC111108170</name>
</gene>
<dbReference type="FunFam" id="2.60.34.10:FF:000012">
    <property type="entry name" value="Heat shock 70 kDa protein"/>
    <property type="match status" value="1"/>
</dbReference>
<dbReference type="GO" id="GO:0140662">
    <property type="term" value="F:ATP-dependent protein folding chaperone"/>
    <property type="evidence" value="ECO:0007669"/>
    <property type="project" value="InterPro"/>
</dbReference>
<dbReference type="NCBIfam" id="NF001413">
    <property type="entry name" value="PRK00290.1"/>
    <property type="match status" value="1"/>
</dbReference>